<dbReference type="OrthoDB" id="683298at2"/>
<gene>
    <name evidence="2" type="ORF">B0I18_101374</name>
</gene>
<dbReference type="Proteomes" id="UP000240572">
    <property type="component" value="Unassembled WGS sequence"/>
</dbReference>
<evidence type="ECO:0000313" key="2">
    <source>
        <dbReference type="EMBL" id="PSK94219.1"/>
    </source>
</evidence>
<evidence type="ECO:0000256" key="1">
    <source>
        <dbReference type="SAM" id="SignalP"/>
    </source>
</evidence>
<keyword evidence="3" id="KW-1185">Reference proteome</keyword>
<organism evidence="2 3">
    <name type="scientific">Taibaiella chishuiensis</name>
    <dbReference type="NCBI Taxonomy" id="1434707"/>
    <lineage>
        <taxon>Bacteria</taxon>
        <taxon>Pseudomonadati</taxon>
        <taxon>Bacteroidota</taxon>
        <taxon>Chitinophagia</taxon>
        <taxon>Chitinophagales</taxon>
        <taxon>Chitinophagaceae</taxon>
        <taxon>Taibaiella</taxon>
    </lineage>
</organism>
<dbReference type="AlphaFoldDB" id="A0A2P8DAH9"/>
<evidence type="ECO:0000313" key="3">
    <source>
        <dbReference type="Proteomes" id="UP000240572"/>
    </source>
</evidence>
<protein>
    <submittedName>
        <fullName evidence="2">Uncharacterized protein</fullName>
    </submittedName>
</protein>
<keyword evidence="1" id="KW-0732">Signal</keyword>
<sequence>MKKLIASLLLVGAAFGAKAAIFINNNTSYTVYITFWAHDINMPAPCSYISWRLPVDGGSSVAFNNVTSGGLEWSIPWNIPAYPVITGSAFDVINIVPVYSGLSGSIGAPGSCATSTTYSASAGGYTINASWTAIGGGNVLVQINP</sequence>
<accession>A0A2P8DAH9</accession>
<name>A0A2P8DAH9_9BACT</name>
<reference evidence="2 3" key="1">
    <citation type="submission" date="2018-03" db="EMBL/GenBank/DDBJ databases">
        <title>Genomic Encyclopedia of Type Strains, Phase III (KMG-III): the genomes of soil and plant-associated and newly described type strains.</title>
        <authorList>
            <person name="Whitman W."/>
        </authorList>
    </citation>
    <scope>NUCLEOTIDE SEQUENCE [LARGE SCALE GENOMIC DNA]</scope>
    <source>
        <strain evidence="2 3">CGMCC 1.12700</strain>
    </source>
</reference>
<dbReference type="RefSeq" id="WP_106520940.1">
    <property type="nucleotide sequence ID" value="NZ_PYGD01000001.1"/>
</dbReference>
<comment type="caution">
    <text evidence="2">The sequence shown here is derived from an EMBL/GenBank/DDBJ whole genome shotgun (WGS) entry which is preliminary data.</text>
</comment>
<proteinExistence type="predicted"/>
<dbReference type="EMBL" id="PYGD01000001">
    <property type="protein sequence ID" value="PSK94219.1"/>
    <property type="molecule type" value="Genomic_DNA"/>
</dbReference>
<feature type="signal peptide" evidence="1">
    <location>
        <begin position="1"/>
        <end position="19"/>
    </location>
</feature>
<feature type="chain" id="PRO_5015126395" evidence="1">
    <location>
        <begin position="20"/>
        <end position="145"/>
    </location>
</feature>